<comment type="subcellular location">
    <subcellularLocation>
        <location evidence="2">Cell membrane</location>
        <topology evidence="2">Multi-pass membrane protein</topology>
    </subcellularLocation>
</comment>
<gene>
    <name evidence="15" type="ORF">H0A62_14110</name>
</gene>
<dbReference type="RefSeq" id="WP_130039880.1">
    <property type="nucleotide sequence ID" value="NZ_JACCEV010000004.1"/>
</dbReference>
<sequence>MEHRYTRTAIFLHWLVAAGLIGTFTVGFFMQDLPLSPTKLKVYSWHKWAGVTLLLLVATRLCWRLTHAAPPLPTNMSPTARFTAHAAHWLLYALMLAIPLSGWTMSSAVGFPVVWFGVIQLPDLVPKDKALGAALKQAHQVLNYTLLVMVIAHLAAALKHHFIDRDTVLSRMLPYRKK</sequence>
<evidence type="ECO:0000256" key="1">
    <source>
        <dbReference type="ARBA" id="ARBA00001970"/>
    </source>
</evidence>
<dbReference type="Pfam" id="PF01292">
    <property type="entry name" value="Ni_hydr_CYTB"/>
    <property type="match status" value="1"/>
</dbReference>
<evidence type="ECO:0000256" key="5">
    <source>
        <dbReference type="ARBA" id="ARBA00022617"/>
    </source>
</evidence>
<protein>
    <submittedName>
        <fullName evidence="15">Cytochrome b</fullName>
    </submittedName>
</protein>
<dbReference type="Proteomes" id="UP000554144">
    <property type="component" value="Unassembled WGS sequence"/>
</dbReference>
<keyword evidence="7" id="KW-0479">Metal-binding</keyword>
<evidence type="ECO:0000256" key="8">
    <source>
        <dbReference type="ARBA" id="ARBA00022982"/>
    </source>
</evidence>
<comment type="similarity">
    <text evidence="12">Belongs to the cytochrome b561 family.</text>
</comment>
<evidence type="ECO:0000256" key="3">
    <source>
        <dbReference type="ARBA" id="ARBA00022448"/>
    </source>
</evidence>
<dbReference type="AlphaFoldDB" id="A0A853GWL7"/>
<evidence type="ECO:0000313" key="16">
    <source>
        <dbReference type="Proteomes" id="UP000554144"/>
    </source>
</evidence>
<comment type="caution">
    <text evidence="15">The sequence shown here is derived from an EMBL/GenBank/DDBJ whole genome shotgun (WGS) entry which is preliminary data.</text>
</comment>
<evidence type="ECO:0000256" key="11">
    <source>
        <dbReference type="ARBA" id="ARBA00023136"/>
    </source>
</evidence>
<keyword evidence="6 13" id="KW-0812">Transmembrane</keyword>
<keyword evidence="9 13" id="KW-1133">Transmembrane helix</keyword>
<dbReference type="OrthoDB" id="8536275at2"/>
<evidence type="ECO:0000256" key="10">
    <source>
        <dbReference type="ARBA" id="ARBA00023004"/>
    </source>
</evidence>
<dbReference type="GO" id="GO:0046872">
    <property type="term" value="F:metal ion binding"/>
    <property type="evidence" value="ECO:0007669"/>
    <property type="project" value="UniProtKB-KW"/>
</dbReference>
<evidence type="ECO:0000256" key="2">
    <source>
        <dbReference type="ARBA" id="ARBA00004651"/>
    </source>
</evidence>
<keyword evidence="8" id="KW-0249">Electron transport</keyword>
<reference evidence="15 16" key="1">
    <citation type="submission" date="2020-07" db="EMBL/GenBank/DDBJ databases">
        <title>Taxonomic revisions and descriptions of new bacterial species based on genomic comparisons in the high-G+C-content subgroup of the family Alcaligenaceae.</title>
        <authorList>
            <person name="Szabo A."/>
            <person name="Felfoldi T."/>
        </authorList>
    </citation>
    <scope>NUCLEOTIDE SEQUENCE [LARGE SCALE GENOMIC DNA]</scope>
    <source>
        <strain evidence="15 16">DSM 25667</strain>
    </source>
</reference>
<keyword evidence="10" id="KW-0408">Iron</keyword>
<organism evidence="15 16">
    <name type="scientific">Pollutimonas harenae</name>
    <dbReference type="NCBI Taxonomy" id="657015"/>
    <lineage>
        <taxon>Bacteria</taxon>
        <taxon>Pseudomonadati</taxon>
        <taxon>Pseudomonadota</taxon>
        <taxon>Betaproteobacteria</taxon>
        <taxon>Burkholderiales</taxon>
        <taxon>Alcaligenaceae</taxon>
        <taxon>Pollutimonas</taxon>
    </lineage>
</organism>
<dbReference type="Gene3D" id="1.20.950.20">
    <property type="entry name" value="Transmembrane di-heme cytochromes, Chain C"/>
    <property type="match status" value="1"/>
</dbReference>
<dbReference type="SUPFAM" id="SSF81342">
    <property type="entry name" value="Transmembrane di-heme cytochromes"/>
    <property type="match status" value="1"/>
</dbReference>
<keyword evidence="4" id="KW-1003">Cell membrane</keyword>
<evidence type="ECO:0000259" key="14">
    <source>
        <dbReference type="Pfam" id="PF01292"/>
    </source>
</evidence>
<keyword evidence="11 13" id="KW-0472">Membrane</keyword>
<name>A0A853GWL7_9BURK</name>
<dbReference type="InterPro" id="IPR016174">
    <property type="entry name" value="Di-haem_cyt_TM"/>
</dbReference>
<dbReference type="PANTHER" id="PTHR30529">
    <property type="entry name" value="CYTOCHROME B561"/>
    <property type="match status" value="1"/>
</dbReference>
<evidence type="ECO:0000256" key="13">
    <source>
        <dbReference type="SAM" id="Phobius"/>
    </source>
</evidence>
<dbReference type="EMBL" id="JACCEV010000004">
    <property type="protein sequence ID" value="NYT86741.1"/>
    <property type="molecule type" value="Genomic_DNA"/>
</dbReference>
<feature type="transmembrane region" description="Helical" evidence="13">
    <location>
        <begin position="89"/>
        <end position="121"/>
    </location>
</feature>
<feature type="transmembrane region" description="Helical" evidence="13">
    <location>
        <begin position="12"/>
        <end position="30"/>
    </location>
</feature>
<evidence type="ECO:0000256" key="4">
    <source>
        <dbReference type="ARBA" id="ARBA00022475"/>
    </source>
</evidence>
<feature type="domain" description="Cytochrome b561 bacterial/Ni-hydrogenase" evidence="14">
    <location>
        <begin position="4"/>
        <end position="174"/>
    </location>
</feature>
<evidence type="ECO:0000256" key="7">
    <source>
        <dbReference type="ARBA" id="ARBA00022723"/>
    </source>
</evidence>
<evidence type="ECO:0000256" key="6">
    <source>
        <dbReference type="ARBA" id="ARBA00022692"/>
    </source>
</evidence>
<proteinExistence type="inferred from homology"/>
<keyword evidence="5" id="KW-0349">Heme</keyword>
<dbReference type="GO" id="GO:0022904">
    <property type="term" value="P:respiratory electron transport chain"/>
    <property type="evidence" value="ECO:0007669"/>
    <property type="project" value="InterPro"/>
</dbReference>
<dbReference type="GO" id="GO:0009055">
    <property type="term" value="F:electron transfer activity"/>
    <property type="evidence" value="ECO:0007669"/>
    <property type="project" value="InterPro"/>
</dbReference>
<dbReference type="PANTHER" id="PTHR30529:SF1">
    <property type="entry name" value="CYTOCHROME B561 HOMOLOG 2"/>
    <property type="match status" value="1"/>
</dbReference>
<dbReference type="InterPro" id="IPR011577">
    <property type="entry name" value="Cyt_b561_bac/Ni-Hgenase"/>
</dbReference>
<evidence type="ECO:0000256" key="9">
    <source>
        <dbReference type="ARBA" id="ARBA00022989"/>
    </source>
</evidence>
<keyword evidence="16" id="KW-1185">Reference proteome</keyword>
<accession>A0A853GWL7</accession>
<comment type="cofactor">
    <cofactor evidence="1">
        <name>heme b</name>
        <dbReference type="ChEBI" id="CHEBI:60344"/>
    </cofactor>
</comment>
<dbReference type="InterPro" id="IPR052168">
    <property type="entry name" value="Cytochrome_b561_oxidase"/>
</dbReference>
<evidence type="ECO:0000256" key="12">
    <source>
        <dbReference type="ARBA" id="ARBA00037975"/>
    </source>
</evidence>
<feature type="transmembrane region" description="Helical" evidence="13">
    <location>
        <begin position="45"/>
        <end position="63"/>
    </location>
</feature>
<keyword evidence="3" id="KW-0813">Transport</keyword>
<dbReference type="GO" id="GO:0005886">
    <property type="term" value="C:plasma membrane"/>
    <property type="evidence" value="ECO:0007669"/>
    <property type="project" value="UniProtKB-SubCell"/>
</dbReference>
<evidence type="ECO:0000313" key="15">
    <source>
        <dbReference type="EMBL" id="NYT86741.1"/>
    </source>
</evidence>
<dbReference type="GO" id="GO:0020037">
    <property type="term" value="F:heme binding"/>
    <property type="evidence" value="ECO:0007669"/>
    <property type="project" value="TreeGrafter"/>
</dbReference>
<feature type="transmembrane region" description="Helical" evidence="13">
    <location>
        <begin position="141"/>
        <end position="162"/>
    </location>
</feature>